<sequence>MTLWDSIDPSSASWYAMFRGTFDDMVGFDKGEMIAAWTDQVTATEEFDEYLQWEIRGDREGVCVLVQFPVSDHWEIRSKTIGNRDYSLEMLDYHKPWWDFEIARNQNQLVEIRGERND</sequence>
<reference evidence="1" key="1">
    <citation type="submission" date="2018-05" db="EMBL/GenBank/DDBJ databases">
        <authorList>
            <person name="Lanie J.A."/>
            <person name="Ng W.-L."/>
            <person name="Kazmierczak K.M."/>
            <person name="Andrzejewski T.M."/>
            <person name="Davidsen T.M."/>
            <person name="Wayne K.J."/>
            <person name="Tettelin H."/>
            <person name="Glass J.I."/>
            <person name="Rusch D."/>
            <person name="Podicherti R."/>
            <person name="Tsui H.-C.T."/>
            <person name="Winkler M.E."/>
        </authorList>
    </citation>
    <scope>NUCLEOTIDE SEQUENCE</scope>
</reference>
<evidence type="ECO:0000313" key="1">
    <source>
        <dbReference type="EMBL" id="SVD58204.1"/>
    </source>
</evidence>
<accession>A0A382WHW1</accession>
<dbReference type="AlphaFoldDB" id="A0A382WHW1"/>
<dbReference type="EMBL" id="UINC01159875">
    <property type="protein sequence ID" value="SVD58204.1"/>
    <property type="molecule type" value="Genomic_DNA"/>
</dbReference>
<organism evidence="1">
    <name type="scientific">marine metagenome</name>
    <dbReference type="NCBI Taxonomy" id="408172"/>
    <lineage>
        <taxon>unclassified sequences</taxon>
        <taxon>metagenomes</taxon>
        <taxon>ecological metagenomes</taxon>
    </lineage>
</organism>
<proteinExistence type="predicted"/>
<protein>
    <submittedName>
        <fullName evidence="1">Uncharacterized protein</fullName>
    </submittedName>
</protein>
<gene>
    <name evidence="1" type="ORF">METZ01_LOCUS411058</name>
</gene>
<name>A0A382WHW1_9ZZZZ</name>